<dbReference type="Pfam" id="PF00657">
    <property type="entry name" value="Lipase_GDSL"/>
    <property type="match status" value="1"/>
</dbReference>
<evidence type="ECO:0000256" key="1">
    <source>
        <dbReference type="ARBA" id="ARBA00008668"/>
    </source>
</evidence>
<dbReference type="SUPFAM" id="SSF52266">
    <property type="entry name" value="SGNH hydrolase"/>
    <property type="match status" value="1"/>
</dbReference>
<proteinExistence type="inferred from homology"/>
<keyword evidence="4" id="KW-0325">Glycoprotein</keyword>
<evidence type="ECO:0008006" key="8">
    <source>
        <dbReference type="Google" id="ProtNLM"/>
    </source>
</evidence>
<gene>
    <name evidence="6" type="ORF">HU200_020083</name>
</gene>
<dbReference type="InterPro" id="IPR001087">
    <property type="entry name" value="GDSL"/>
</dbReference>
<dbReference type="OrthoDB" id="659011at2759"/>
<dbReference type="Proteomes" id="UP000636709">
    <property type="component" value="Unassembled WGS sequence"/>
</dbReference>
<accession>A0A835F190</accession>
<feature type="chain" id="PRO_5032769559" description="GDSL esterase/lipase" evidence="5">
    <location>
        <begin position="24"/>
        <end position="415"/>
    </location>
</feature>
<evidence type="ECO:0000256" key="3">
    <source>
        <dbReference type="ARBA" id="ARBA00022801"/>
    </source>
</evidence>
<comment type="caution">
    <text evidence="6">The sequence shown here is derived from an EMBL/GenBank/DDBJ whole genome shotgun (WGS) entry which is preliminary data.</text>
</comment>
<keyword evidence="3" id="KW-0378">Hydrolase</keyword>
<keyword evidence="7" id="KW-1185">Reference proteome</keyword>
<dbReference type="Gene3D" id="3.40.50.1110">
    <property type="entry name" value="SGNH hydrolase"/>
    <property type="match status" value="1"/>
</dbReference>
<dbReference type="InterPro" id="IPR035669">
    <property type="entry name" value="SGNH_plant_lipase-like"/>
</dbReference>
<dbReference type="PANTHER" id="PTHR22835:SF569">
    <property type="entry name" value="OS05G0210400 PROTEIN"/>
    <property type="match status" value="1"/>
</dbReference>
<feature type="signal peptide" evidence="5">
    <location>
        <begin position="1"/>
        <end position="23"/>
    </location>
</feature>
<sequence length="415" mass="44823">MEPLLMLLVLPVAAIVLPSLAHATVAPRLDSIFSFGNSYADTGNFVLQSAGLPSIPFNHSPYGDTFFHRPTGRASDGRLIIDFIGMSTPSPTPQAAIALELPLVAPFLQPRQDLSHGANFAIVGGTALDAGFFLRHNAASVPPFRSSLRAQIGWFRRFCNGTAAAGCREHHLARSLFVVGELGVNDYGYLLAGGKSVAEAKSFVPEVVKAICRGIEYGSYAFLGSHHNRASRSTPFSLAADPFEFPQSLVEEGARYVVVSGTLPAGCLPMALDKYGGAPGNATEYDRRTGCLRRLNGLSQYHNWMLREAIGHMRAKYPATKLVYADFYRPVARLIRRPRKFGFIEEPLRACCGGGGPYNYNPEAACGSPGATACGDPSAYVHWDGIHLTEAAYKYIANGWLNGLYAHPSILDLAQ</sequence>
<evidence type="ECO:0000313" key="7">
    <source>
        <dbReference type="Proteomes" id="UP000636709"/>
    </source>
</evidence>
<dbReference type="CDD" id="cd01837">
    <property type="entry name" value="SGNH_plant_lipase_like"/>
    <property type="match status" value="1"/>
</dbReference>
<evidence type="ECO:0000313" key="6">
    <source>
        <dbReference type="EMBL" id="KAF8725550.1"/>
    </source>
</evidence>
<name>A0A835F190_9POAL</name>
<comment type="similarity">
    <text evidence="1">Belongs to the 'GDSL' lipolytic enzyme family.</text>
</comment>
<organism evidence="6 7">
    <name type="scientific">Digitaria exilis</name>
    <dbReference type="NCBI Taxonomy" id="1010633"/>
    <lineage>
        <taxon>Eukaryota</taxon>
        <taxon>Viridiplantae</taxon>
        <taxon>Streptophyta</taxon>
        <taxon>Embryophyta</taxon>
        <taxon>Tracheophyta</taxon>
        <taxon>Spermatophyta</taxon>
        <taxon>Magnoliopsida</taxon>
        <taxon>Liliopsida</taxon>
        <taxon>Poales</taxon>
        <taxon>Poaceae</taxon>
        <taxon>PACMAD clade</taxon>
        <taxon>Panicoideae</taxon>
        <taxon>Panicodae</taxon>
        <taxon>Paniceae</taxon>
        <taxon>Anthephorinae</taxon>
        <taxon>Digitaria</taxon>
    </lineage>
</organism>
<evidence type="ECO:0000256" key="5">
    <source>
        <dbReference type="SAM" id="SignalP"/>
    </source>
</evidence>
<dbReference type="EMBL" id="JACEFO010001653">
    <property type="protein sequence ID" value="KAF8725550.1"/>
    <property type="molecule type" value="Genomic_DNA"/>
</dbReference>
<dbReference type="PANTHER" id="PTHR22835">
    <property type="entry name" value="ZINC FINGER FYVE DOMAIN CONTAINING PROTEIN"/>
    <property type="match status" value="1"/>
</dbReference>
<dbReference type="AlphaFoldDB" id="A0A835F190"/>
<dbReference type="GO" id="GO:0016788">
    <property type="term" value="F:hydrolase activity, acting on ester bonds"/>
    <property type="evidence" value="ECO:0007669"/>
    <property type="project" value="InterPro"/>
</dbReference>
<evidence type="ECO:0000256" key="4">
    <source>
        <dbReference type="ARBA" id="ARBA00023180"/>
    </source>
</evidence>
<keyword evidence="2 5" id="KW-0732">Signal</keyword>
<reference evidence="6" key="1">
    <citation type="submission" date="2020-07" db="EMBL/GenBank/DDBJ databases">
        <title>Genome sequence and genetic diversity analysis of an under-domesticated orphan crop, white fonio (Digitaria exilis).</title>
        <authorList>
            <person name="Bennetzen J.L."/>
            <person name="Chen S."/>
            <person name="Ma X."/>
            <person name="Wang X."/>
            <person name="Yssel A.E.J."/>
            <person name="Chaluvadi S.R."/>
            <person name="Johnson M."/>
            <person name="Gangashetty P."/>
            <person name="Hamidou F."/>
            <person name="Sanogo M.D."/>
            <person name="Zwaenepoel A."/>
            <person name="Wallace J."/>
            <person name="Van De Peer Y."/>
            <person name="Van Deynze A."/>
        </authorList>
    </citation>
    <scope>NUCLEOTIDE SEQUENCE</scope>
    <source>
        <tissue evidence="6">Leaves</tissue>
    </source>
</reference>
<evidence type="ECO:0000256" key="2">
    <source>
        <dbReference type="ARBA" id="ARBA00022729"/>
    </source>
</evidence>
<dbReference type="InterPro" id="IPR036514">
    <property type="entry name" value="SGNH_hydro_sf"/>
</dbReference>
<protein>
    <recommendedName>
        <fullName evidence="8">GDSL esterase/lipase</fullName>
    </recommendedName>
</protein>